<evidence type="ECO:0000313" key="1">
    <source>
        <dbReference type="EMBL" id="CCH60223.1"/>
    </source>
</evidence>
<sequence length="85" mass="9191">MQIYQIILASIPLMINSVRGQMTITSCETLPSNYAESTPYSSSTTNILKNGVSMVGVFEYYKSVKYVNNCGETIPGPGIGTVAVF</sequence>
<dbReference type="GO" id="GO:0000752">
    <property type="term" value="P:agglutination involved in conjugation with cellular fusion"/>
    <property type="evidence" value="ECO:0007669"/>
    <property type="project" value="EnsemblFungi"/>
</dbReference>
<dbReference type="EMBL" id="HE806318">
    <property type="protein sequence ID" value="CCH60223.1"/>
    <property type="molecule type" value="Genomic_DNA"/>
</dbReference>
<gene>
    <name evidence="1" type="primary">TBLA0C04230</name>
    <name evidence="1" type="ORF">TBLA_0C04230</name>
</gene>
<keyword evidence="2" id="KW-1185">Reference proteome</keyword>
<reference evidence="1 2" key="1">
    <citation type="journal article" date="2011" name="Proc. Natl. Acad. Sci. U.S.A.">
        <title>Evolutionary erosion of yeast sex chromosomes by mating-type switching accidents.</title>
        <authorList>
            <person name="Gordon J.L."/>
            <person name="Armisen D."/>
            <person name="Proux-Wera E."/>
            <person name="Oheigeartaigh S.S."/>
            <person name="Byrne K.P."/>
            <person name="Wolfe K.H."/>
        </authorList>
    </citation>
    <scope>NUCLEOTIDE SEQUENCE [LARGE SCALE GENOMIC DNA]</scope>
    <source>
        <strain evidence="2">ATCC 34711 / CBS 6284 / DSM 70876 / NBRC 10599 / NRRL Y-10934 / UCD 77-7</strain>
    </source>
</reference>
<evidence type="ECO:0000313" key="2">
    <source>
        <dbReference type="Proteomes" id="UP000002866"/>
    </source>
</evidence>
<organism evidence="1 2">
    <name type="scientific">Henningerozyma blattae (strain ATCC 34711 / CBS 6284 / DSM 70876 / NBRC 10599 / NRRL Y-10934 / UCD 77-7)</name>
    <name type="common">Yeast</name>
    <name type="synonym">Tetrapisispora blattae</name>
    <dbReference type="NCBI Taxonomy" id="1071380"/>
    <lineage>
        <taxon>Eukaryota</taxon>
        <taxon>Fungi</taxon>
        <taxon>Dikarya</taxon>
        <taxon>Ascomycota</taxon>
        <taxon>Saccharomycotina</taxon>
        <taxon>Saccharomycetes</taxon>
        <taxon>Saccharomycetales</taxon>
        <taxon>Saccharomycetaceae</taxon>
        <taxon>Henningerozyma</taxon>
    </lineage>
</organism>
<dbReference type="Proteomes" id="UP000002866">
    <property type="component" value="Chromosome 3"/>
</dbReference>
<dbReference type="GO" id="GO:0050839">
    <property type="term" value="F:cell adhesion molecule binding"/>
    <property type="evidence" value="ECO:0007669"/>
    <property type="project" value="EnsemblFungi"/>
</dbReference>
<dbReference type="InParanoid" id="I2H1H1"/>
<dbReference type="OMA" id="MVAVIEY"/>
<dbReference type="STRING" id="1071380.I2H1H1"/>
<dbReference type="OrthoDB" id="4069335at2759"/>
<name>I2H1H1_HENB6</name>
<proteinExistence type="predicted"/>
<dbReference type="GeneID" id="14495203"/>
<dbReference type="eggNOG" id="ENOG502SCZQ">
    <property type="taxonomic scope" value="Eukaryota"/>
</dbReference>
<dbReference type="FunCoup" id="I2H1H1">
    <property type="interactions" value="70"/>
</dbReference>
<dbReference type="AlphaFoldDB" id="I2H1H1"/>
<dbReference type="Pfam" id="PF17366">
    <property type="entry name" value="AGA2"/>
    <property type="match status" value="1"/>
</dbReference>
<dbReference type="KEGG" id="tbl:TBLA_0C04230"/>
<dbReference type="HOGENOM" id="CLU_189322_0_0_1"/>
<dbReference type="InterPro" id="IPR014404">
    <property type="entry name" value="Aga2"/>
</dbReference>
<dbReference type="GO" id="GO:0009277">
    <property type="term" value="C:fungal-type cell wall"/>
    <property type="evidence" value="ECO:0007669"/>
    <property type="project" value="EnsemblFungi"/>
</dbReference>
<dbReference type="RefSeq" id="XP_004179742.1">
    <property type="nucleotide sequence ID" value="XM_004179694.1"/>
</dbReference>
<protein>
    <submittedName>
        <fullName evidence="1">Uncharacterized protein</fullName>
    </submittedName>
</protein>
<accession>I2H1H1</accession>